<proteinExistence type="predicted"/>
<dbReference type="Pfam" id="PF05139">
    <property type="entry name" value="Erythro_esteras"/>
    <property type="match status" value="1"/>
</dbReference>
<organism evidence="1 2">
    <name type="scientific">Streptomyces lunalinharesii</name>
    <dbReference type="NCBI Taxonomy" id="333384"/>
    <lineage>
        <taxon>Bacteria</taxon>
        <taxon>Bacillati</taxon>
        <taxon>Actinomycetota</taxon>
        <taxon>Actinomycetes</taxon>
        <taxon>Kitasatosporales</taxon>
        <taxon>Streptomycetaceae</taxon>
        <taxon>Streptomyces</taxon>
    </lineage>
</organism>
<gene>
    <name evidence="1" type="ORF">GCM10009864_59120</name>
</gene>
<name>A0ABN3SK98_9ACTN</name>
<dbReference type="InterPro" id="IPR007815">
    <property type="entry name" value="Emycin_Estase"/>
</dbReference>
<dbReference type="EMBL" id="BAAARK010000024">
    <property type="protein sequence ID" value="GAA2679199.1"/>
    <property type="molecule type" value="Genomic_DNA"/>
</dbReference>
<evidence type="ECO:0000313" key="1">
    <source>
        <dbReference type="EMBL" id="GAA2679199.1"/>
    </source>
</evidence>
<protein>
    <submittedName>
        <fullName evidence="1">Uncharacterized protein</fullName>
    </submittedName>
</protein>
<keyword evidence="2" id="KW-1185">Reference proteome</keyword>
<dbReference type="Proteomes" id="UP001500994">
    <property type="component" value="Unassembled WGS sequence"/>
</dbReference>
<dbReference type="SUPFAM" id="SSF159501">
    <property type="entry name" value="EreA/ChaN-like"/>
    <property type="match status" value="1"/>
</dbReference>
<sequence>MRGLSPSAKVPSVEFGFSEVFLLDRWLQGEGDGSDLAKVSRAAAEWGAADLMHWLRDHNRTSGHALRFAGLDLPEADGAFRPALEPVAVYLREVEPDALPLVDAVLEISDRFLKGCGPGATAAPAWAGLETAEQNELTVTLARLLLGLCAVQLLYVSRSSQTRFDIVERQVEAACHIDYMFRAGNARKYRGRAY</sequence>
<dbReference type="Gene3D" id="3.30.1870.10">
    <property type="entry name" value="EreA-like, domain 2"/>
    <property type="match status" value="1"/>
</dbReference>
<reference evidence="1 2" key="1">
    <citation type="journal article" date="2019" name="Int. J. Syst. Evol. Microbiol.">
        <title>The Global Catalogue of Microorganisms (GCM) 10K type strain sequencing project: providing services to taxonomists for standard genome sequencing and annotation.</title>
        <authorList>
            <consortium name="The Broad Institute Genomics Platform"/>
            <consortium name="The Broad Institute Genome Sequencing Center for Infectious Disease"/>
            <person name="Wu L."/>
            <person name="Ma J."/>
        </authorList>
    </citation>
    <scope>NUCLEOTIDE SEQUENCE [LARGE SCALE GENOMIC DNA]</scope>
    <source>
        <strain evidence="1 2">JCM 16374</strain>
    </source>
</reference>
<accession>A0ABN3SK98</accession>
<dbReference type="Gene3D" id="1.20.1440.30">
    <property type="entry name" value="Biosynthetic Protein domain"/>
    <property type="match status" value="1"/>
</dbReference>
<comment type="caution">
    <text evidence="1">The sequence shown here is derived from an EMBL/GenBank/DDBJ whole genome shotgun (WGS) entry which is preliminary data.</text>
</comment>
<evidence type="ECO:0000313" key="2">
    <source>
        <dbReference type="Proteomes" id="UP001500994"/>
    </source>
</evidence>